<dbReference type="Proteomes" id="UP000571017">
    <property type="component" value="Unassembled WGS sequence"/>
</dbReference>
<evidence type="ECO:0000313" key="3">
    <source>
        <dbReference type="EMBL" id="MBA2175983.1"/>
    </source>
</evidence>
<gene>
    <name evidence="3" type="ORF">H0266_13890</name>
</gene>
<keyword evidence="4" id="KW-1185">Reference proteome</keyword>
<dbReference type="Pfam" id="PF19701">
    <property type="entry name" value="DUF6199"/>
    <property type="match status" value="1"/>
</dbReference>
<comment type="caution">
    <text evidence="3">The sequence shown here is derived from an EMBL/GenBank/DDBJ whole genome shotgun (WGS) entry which is preliminary data.</text>
</comment>
<organism evidence="3 4">
    <name type="scientific">Halobacillus locisalis</name>
    <dbReference type="NCBI Taxonomy" id="220753"/>
    <lineage>
        <taxon>Bacteria</taxon>
        <taxon>Bacillati</taxon>
        <taxon>Bacillota</taxon>
        <taxon>Bacilli</taxon>
        <taxon>Bacillales</taxon>
        <taxon>Bacillaceae</taxon>
        <taxon>Halobacillus</taxon>
    </lineage>
</organism>
<feature type="transmembrane region" description="Helical" evidence="1">
    <location>
        <begin position="47"/>
        <end position="64"/>
    </location>
</feature>
<keyword evidence="1" id="KW-0472">Membrane</keyword>
<dbReference type="RefSeq" id="WP_181473031.1">
    <property type="nucleotide sequence ID" value="NZ_JACEFG010000003.1"/>
</dbReference>
<proteinExistence type="predicted"/>
<feature type="domain" description="DUF6199" evidence="2">
    <location>
        <begin position="3"/>
        <end position="61"/>
    </location>
</feature>
<dbReference type="AlphaFoldDB" id="A0A838CVP0"/>
<keyword evidence="1" id="KW-0812">Transmembrane</keyword>
<protein>
    <recommendedName>
        <fullName evidence="2">DUF6199 domain-containing protein</fullName>
    </recommendedName>
</protein>
<dbReference type="InterPro" id="IPR045679">
    <property type="entry name" value="DUF6199"/>
</dbReference>
<evidence type="ECO:0000259" key="2">
    <source>
        <dbReference type="Pfam" id="PF19701"/>
    </source>
</evidence>
<dbReference type="EMBL" id="JACEFG010000003">
    <property type="protein sequence ID" value="MBA2175983.1"/>
    <property type="molecule type" value="Genomic_DNA"/>
</dbReference>
<evidence type="ECO:0000256" key="1">
    <source>
        <dbReference type="SAM" id="Phobius"/>
    </source>
</evidence>
<evidence type="ECO:0000313" key="4">
    <source>
        <dbReference type="Proteomes" id="UP000571017"/>
    </source>
</evidence>
<accession>A0A838CVP0</accession>
<keyword evidence="1" id="KW-1133">Transmembrane helix</keyword>
<sequence>MFVGLFLLAIGIWGIVSPYTMWLIGDSWRSSVDAEGPSTFYKYSSRVISVILIVIGMIGIIDAFN</sequence>
<reference evidence="3 4" key="1">
    <citation type="journal article" date="2004" name="Extremophiles">
        <title>Halobacillus locisalis sp. nov., a halophilic bacterium isolated from a marine solar saltern of the Yellow Sea in Korea.</title>
        <authorList>
            <person name="Yoon J.H."/>
            <person name="Kang K.H."/>
            <person name="Oh T.K."/>
            <person name="Park Y.H."/>
        </authorList>
    </citation>
    <scope>NUCLEOTIDE SEQUENCE [LARGE SCALE GENOMIC DNA]</scope>
    <source>
        <strain evidence="3 4">KCTC 3788</strain>
    </source>
</reference>
<name>A0A838CVP0_9BACI</name>